<feature type="domain" description="HTH cro/C1-type" evidence="1">
    <location>
        <begin position="14"/>
        <end position="50"/>
    </location>
</feature>
<protein>
    <recommendedName>
        <fullName evidence="1">HTH cro/C1-type domain-containing protein</fullName>
    </recommendedName>
</protein>
<dbReference type="InterPro" id="IPR010982">
    <property type="entry name" value="Lambda_DNA-bd_dom_sf"/>
</dbReference>
<dbReference type="EMBL" id="BART01006355">
    <property type="protein sequence ID" value="GAG62037.1"/>
    <property type="molecule type" value="Genomic_DNA"/>
</dbReference>
<dbReference type="InterPro" id="IPR001387">
    <property type="entry name" value="Cro/C1-type_HTH"/>
</dbReference>
<dbReference type="PROSITE" id="PS50943">
    <property type="entry name" value="HTH_CROC1"/>
    <property type="match status" value="1"/>
</dbReference>
<accession>X0ZVV6</accession>
<gene>
    <name evidence="2" type="ORF">S01H4_14490</name>
</gene>
<dbReference type="SUPFAM" id="SSF47413">
    <property type="entry name" value="lambda repressor-like DNA-binding domains"/>
    <property type="match status" value="1"/>
</dbReference>
<comment type="caution">
    <text evidence="2">The sequence shown here is derived from an EMBL/GenBank/DDBJ whole genome shotgun (WGS) entry which is preliminary data.</text>
</comment>
<reference evidence="2" key="1">
    <citation type="journal article" date="2014" name="Front. Microbiol.">
        <title>High frequency of phylogenetically diverse reductive dehalogenase-homologous genes in deep subseafloor sedimentary metagenomes.</title>
        <authorList>
            <person name="Kawai M."/>
            <person name="Futagami T."/>
            <person name="Toyoda A."/>
            <person name="Takaki Y."/>
            <person name="Nishi S."/>
            <person name="Hori S."/>
            <person name="Arai W."/>
            <person name="Tsubouchi T."/>
            <person name="Morono Y."/>
            <person name="Uchiyama I."/>
            <person name="Ito T."/>
            <person name="Fujiyama A."/>
            <person name="Inagaki F."/>
            <person name="Takami H."/>
        </authorList>
    </citation>
    <scope>NUCLEOTIDE SEQUENCE</scope>
    <source>
        <strain evidence="2">Expedition CK06-06</strain>
    </source>
</reference>
<organism evidence="2">
    <name type="scientific">marine sediment metagenome</name>
    <dbReference type="NCBI Taxonomy" id="412755"/>
    <lineage>
        <taxon>unclassified sequences</taxon>
        <taxon>metagenomes</taxon>
        <taxon>ecological metagenomes</taxon>
    </lineage>
</organism>
<dbReference type="SMART" id="SM00530">
    <property type="entry name" value="HTH_XRE"/>
    <property type="match status" value="1"/>
</dbReference>
<dbReference type="Gene3D" id="1.10.260.40">
    <property type="entry name" value="lambda repressor-like DNA-binding domains"/>
    <property type="match status" value="1"/>
</dbReference>
<dbReference type="AlphaFoldDB" id="X0ZVV6"/>
<dbReference type="Pfam" id="PF01381">
    <property type="entry name" value="HTH_3"/>
    <property type="match status" value="1"/>
</dbReference>
<evidence type="ECO:0000313" key="2">
    <source>
        <dbReference type="EMBL" id="GAG62037.1"/>
    </source>
</evidence>
<evidence type="ECO:0000259" key="1">
    <source>
        <dbReference type="PROSITE" id="PS50943"/>
    </source>
</evidence>
<dbReference type="GO" id="GO:0003677">
    <property type="term" value="F:DNA binding"/>
    <property type="evidence" value="ECO:0007669"/>
    <property type="project" value="InterPro"/>
</dbReference>
<sequence>MIKKIFKENGRKDILTLRRKLGCSQEKLASIIGITSTTVSRWENNKSIPSTLANKGIRELEKIIDKMDGVIKKGKEAEWLNTHHGELDDDTPLEVISKGSEGVREVLGLLEGIKQGLPV</sequence>
<dbReference type="CDD" id="cd00093">
    <property type="entry name" value="HTH_XRE"/>
    <property type="match status" value="1"/>
</dbReference>
<proteinExistence type="predicted"/>
<name>X0ZVV6_9ZZZZ</name>